<gene>
    <name evidence="1" type="ORF">SYYSPA8_20605</name>
</gene>
<evidence type="ECO:0008006" key="3">
    <source>
        <dbReference type="Google" id="ProtNLM"/>
    </source>
</evidence>
<dbReference type="RefSeq" id="WP_323448835.1">
    <property type="nucleotide sequence ID" value="NZ_BSBI01000008.1"/>
</dbReference>
<dbReference type="SUPFAM" id="SSF57938">
    <property type="entry name" value="DnaJ/Hsp40 cysteine-rich domain"/>
    <property type="match status" value="1"/>
</dbReference>
<comment type="caution">
    <text evidence="1">The sequence shown here is derived from an EMBL/GenBank/DDBJ whole genome shotgun (WGS) entry which is preliminary data.</text>
</comment>
<keyword evidence="2" id="KW-1185">Reference proteome</keyword>
<evidence type="ECO:0000313" key="1">
    <source>
        <dbReference type="EMBL" id="GLF96740.1"/>
    </source>
</evidence>
<proteinExistence type="predicted"/>
<evidence type="ECO:0000313" key="2">
    <source>
        <dbReference type="Proteomes" id="UP001291653"/>
    </source>
</evidence>
<dbReference type="EMBL" id="BSBI01000008">
    <property type="protein sequence ID" value="GLF96740.1"/>
    <property type="molecule type" value="Genomic_DNA"/>
</dbReference>
<reference evidence="1 2" key="1">
    <citation type="submission" date="2022-10" db="EMBL/GenBank/DDBJ databases">
        <title>Draft genome sequence of Streptomyces sp. YSPA8.</title>
        <authorList>
            <person name="Moriuchi R."/>
            <person name="Dohra H."/>
            <person name="Yamamura H."/>
            <person name="Kodani S."/>
        </authorList>
    </citation>
    <scope>NUCLEOTIDE SEQUENCE [LARGE SCALE GENOMIC DNA]</scope>
    <source>
        <strain evidence="1 2">YSPA8</strain>
    </source>
</reference>
<protein>
    <recommendedName>
        <fullName evidence="3">Molecular chaperone DnaJ</fullName>
    </recommendedName>
</protein>
<accession>A0ABQ5P2N8</accession>
<organism evidence="1 2">
    <name type="scientific">Streptomyces yaizuensis</name>
    <dbReference type="NCBI Taxonomy" id="2989713"/>
    <lineage>
        <taxon>Bacteria</taxon>
        <taxon>Bacillati</taxon>
        <taxon>Actinomycetota</taxon>
        <taxon>Actinomycetes</taxon>
        <taxon>Kitasatosporales</taxon>
        <taxon>Streptomycetaceae</taxon>
        <taxon>Streptomyces</taxon>
    </lineage>
</organism>
<dbReference type="Proteomes" id="UP001291653">
    <property type="component" value="Unassembled WGS sequence"/>
</dbReference>
<dbReference type="InterPro" id="IPR036410">
    <property type="entry name" value="HSP_DnaJ_Cys-rich_dom_sf"/>
</dbReference>
<name>A0ABQ5P2N8_9ACTN</name>
<sequence>MMPQLRPRRGRICPDCDGFPVVTITTGPRHGPRRTKSVVCPTCHGTGTRTGAR</sequence>